<dbReference type="EMBL" id="PFAQ01000023">
    <property type="protein sequence ID" value="PIT95004.1"/>
    <property type="molecule type" value="Genomic_DNA"/>
</dbReference>
<accession>A0A2M6WQJ2</accession>
<gene>
    <name evidence="1" type="ORF">COT98_01475</name>
</gene>
<dbReference type="AlphaFoldDB" id="A0A2M6WQJ2"/>
<proteinExistence type="predicted"/>
<organism evidence="1 2">
    <name type="scientific">Candidatus Falkowbacteria bacterium CG10_big_fil_rev_8_21_14_0_10_39_9</name>
    <dbReference type="NCBI Taxonomy" id="1974566"/>
    <lineage>
        <taxon>Bacteria</taxon>
        <taxon>Candidatus Falkowiibacteriota</taxon>
    </lineage>
</organism>
<evidence type="ECO:0000313" key="2">
    <source>
        <dbReference type="Proteomes" id="UP000228900"/>
    </source>
</evidence>
<comment type="caution">
    <text evidence="1">The sequence shown here is derived from an EMBL/GenBank/DDBJ whole genome shotgun (WGS) entry which is preliminary data.</text>
</comment>
<protein>
    <recommendedName>
        <fullName evidence="3">DUF3006 domain-containing protein</fullName>
    </recommendedName>
</protein>
<sequence length="71" mass="8159">MVYRFVVFGFEDDQVILKDESGEVVVWPQVKLPADLILGSSVYFNIYKQKDLISDEPQLAKNILNEILKIS</sequence>
<evidence type="ECO:0000313" key="1">
    <source>
        <dbReference type="EMBL" id="PIT95004.1"/>
    </source>
</evidence>
<reference evidence="2" key="1">
    <citation type="submission" date="2017-09" db="EMBL/GenBank/DDBJ databases">
        <title>Depth-based differentiation of microbial function through sediment-hosted aquifers and enrichment of novel symbionts in the deep terrestrial subsurface.</title>
        <authorList>
            <person name="Probst A.J."/>
            <person name="Ladd B."/>
            <person name="Jarett J.K."/>
            <person name="Geller-Mcgrath D.E."/>
            <person name="Sieber C.M.K."/>
            <person name="Emerson J.B."/>
            <person name="Anantharaman K."/>
            <person name="Thomas B.C."/>
            <person name="Malmstrom R."/>
            <person name="Stieglmeier M."/>
            <person name="Klingl A."/>
            <person name="Woyke T."/>
            <person name="Ryan C.M."/>
            <person name="Banfield J.F."/>
        </authorList>
    </citation>
    <scope>NUCLEOTIDE SEQUENCE [LARGE SCALE GENOMIC DNA]</scope>
</reference>
<evidence type="ECO:0008006" key="3">
    <source>
        <dbReference type="Google" id="ProtNLM"/>
    </source>
</evidence>
<name>A0A2M6WQJ2_9BACT</name>
<dbReference type="Proteomes" id="UP000228900">
    <property type="component" value="Unassembled WGS sequence"/>
</dbReference>